<evidence type="ECO:0000256" key="1">
    <source>
        <dbReference type="SAM" id="Phobius"/>
    </source>
</evidence>
<reference evidence="2 3" key="1">
    <citation type="submission" date="2024-04" db="EMBL/GenBank/DDBJ databases">
        <title>Genome sequencing and metabolic network reconstruction of aminoacids and betaine degradation by Anoxynatronum sibiricum.</title>
        <authorList>
            <person name="Detkova E.N."/>
            <person name="Boltjanskaja Y.V."/>
            <person name="Mardanov A.V."/>
            <person name="Kevbrin V."/>
        </authorList>
    </citation>
    <scope>NUCLEOTIDE SEQUENCE [LARGE SCALE GENOMIC DNA]</scope>
    <source>
        <strain evidence="2 3">Z-7981</strain>
    </source>
</reference>
<evidence type="ECO:0008006" key="4">
    <source>
        <dbReference type="Google" id="ProtNLM"/>
    </source>
</evidence>
<evidence type="ECO:0000313" key="2">
    <source>
        <dbReference type="EMBL" id="MEN1761033.1"/>
    </source>
</evidence>
<sequence>MRSDQLKKKQESIMVLVIALLITFMAGIIVFLTGVSANDRSITYYSQPITILTQTAPDNGGRTAYVKMTFVLSFNQRRHLHDSEYNDAQIRSLISGELNRYSPSSLLEPLVLDQMQASIRSVLAEDMGLDAKGVFLDRITVQ</sequence>
<dbReference type="Proteomes" id="UP001407405">
    <property type="component" value="Unassembled WGS sequence"/>
</dbReference>
<comment type="caution">
    <text evidence="2">The sequence shown here is derived from an EMBL/GenBank/DDBJ whole genome shotgun (WGS) entry which is preliminary data.</text>
</comment>
<dbReference type="EMBL" id="JBCITM010000011">
    <property type="protein sequence ID" value="MEN1761033.1"/>
    <property type="molecule type" value="Genomic_DNA"/>
</dbReference>
<keyword evidence="3" id="KW-1185">Reference proteome</keyword>
<evidence type="ECO:0000313" key="3">
    <source>
        <dbReference type="Proteomes" id="UP001407405"/>
    </source>
</evidence>
<protein>
    <recommendedName>
        <fullName evidence="4">Flagellar protein FliL</fullName>
    </recommendedName>
</protein>
<gene>
    <name evidence="2" type="ORF">AAIG11_11135</name>
</gene>
<organism evidence="2 3">
    <name type="scientific">Anoxynatronum sibiricum</name>
    <dbReference type="NCBI Taxonomy" id="210623"/>
    <lineage>
        <taxon>Bacteria</taxon>
        <taxon>Bacillati</taxon>
        <taxon>Bacillota</taxon>
        <taxon>Clostridia</taxon>
        <taxon>Eubacteriales</taxon>
        <taxon>Clostridiaceae</taxon>
        <taxon>Anoxynatronum</taxon>
    </lineage>
</organism>
<keyword evidence="1" id="KW-0472">Membrane</keyword>
<accession>A0ABU9VVL4</accession>
<keyword evidence="1" id="KW-0812">Transmembrane</keyword>
<feature type="transmembrane region" description="Helical" evidence="1">
    <location>
        <begin position="12"/>
        <end position="32"/>
    </location>
</feature>
<name>A0ABU9VVL4_9CLOT</name>
<keyword evidence="1" id="KW-1133">Transmembrane helix</keyword>
<dbReference type="RefSeq" id="WP_343186351.1">
    <property type="nucleotide sequence ID" value="NZ_JBCITM010000011.1"/>
</dbReference>
<proteinExistence type="predicted"/>